<dbReference type="PANTHER" id="PTHR43355">
    <property type="entry name" value="FLAVIN REDUCTASE (NADPH)"/>
    <property type="match status" value="1"/>
</dbReference>
<feature type="domain" description="NAD(P)-binding" evidence="1">
    <location>
        <begin position="7"/>
        <end position="164"/>
    </location>
</feature>
<comment type="caution">
    <text evidence="2">The sequence shown here is derived from an EMBL/GenBank/DDBJ whole genome shotgun (WGS) entry which is preliminary data.</text>
</comment>
<dbReference type="InterPro" id="IPR036291">
    <property type="entry name" value="NAD(P)-bd_dom_sf"/>
</dbReference>
<dbReference type="Proteomes" id="UP001285921">
    <property type="component" value="Unassembled WGS sequence"/>
</dbReference>
<sequence length="242" mass="26896">MKLIVFGATGNTGKRVLVQGLKRGHEMTAFVRNAEKLYEQLGEHYAKHVKVIPDDILDPASVGEALAHQDAAILAAGHAGQGEEFIRMVDNIISQCEWQSSFSGRVWMMGGAGLLDIPNTDLIGNHLPGFPPEYRNHNRNLERLQQTKLDWSIMCPGTMIDSNELPAHAHLHVTTDALPIPMPETIKEYSEADIAGHLFSRLQELDVTYDDVVTCMLDHLELGGAFYRKRVGLAYQSPITVR</sequence>
<dbReference type="RefSeq" id="WP_317979609.1">
    <property type="nucleotide sequence ID" value="NZ_BTCL01000004.1"/>
</dbReference>
<reference evidence="2 3" key="1">
    <citation type="submission" date="2023-05" db="EMBL/GenBank/DDBJ databases">
        <title>Draft genome of Paenibacillus sp. CCS26.</title>
        <authorList>
            <person name="Akita H."/>
            <person name="Shinto Y."/>
            <person name="Kimura Z."/>
        </authorList>
    </citation>
    <scope>NUCLEOTIDE SEQUENCE [LARGE SCALE GENOMIC DNA]</scope>
    <source>
        <strain evidence="2 3">CCS26</strain>
    </source>
</reference>
<dbReference type="PANTHER" id="PTHR43355:SF7">
    <property type="entry name" value="NAD(P)-BINDING DOMAIN-CONTAINING PROTEIN"/>
    <property type="match status" value="1"/>
</dbReference>
<accession>A0ABQ6NHT6</accession>
<proteinExistence type="predicted"/>
<dbReference type="SUPFAM" id="SSF51735">
    <property type="entry name" value="NAD(P)-binding Rossmann-fold domains"/>
    <property type="match status" value="1"/>
</dbReference>
<dbReference type="InterPro" id="IPR051606">
    <property type="entry name" value="Polyketide_Oxido-like"/>
</dbReference>
<name>A0ABQ6NHT6_9BACL</name>
<dbReference type="Gene3D" id="3.40.50.720">
    <property type="entry name" value="NAD(P)-binding Rossmann-like Domain"/>
    <property type="match status" value="1"/>
</dbReference>
<dbReference type="Pfam" id="PF13460">
    <property type="entry name" value="NAD_binding_10"/>
    <property type="match status" value="1"/>
</dbReference>
<dbReference type="InterPro" id="IPR016040">
    <property type="entry name" value="NAD(P)-bd_dom"/>
</dbReference>
<evidence type="ECO:0000259" key="1">
    <source>
        <dbReference type="Pfam" id="PF13460"/>
    </source>
</evidence>
<organism evidence="2 3">
    <name type="scientific">Paenibacillus glycanilyticus</name>
    <dbReference type="NCBI Taxonomy" id="126569"/>
    <lineage>
        <taxon>Bacteria</taxon>
        <taxon>Bacillati</taxon>
        <taxon>Bacillota</taxon>
        <taxon>Bacilli</taxon>
        <taxon>Bacillales</taxon>
        <taxon>Paenibacillaceae</taxon>
        <taxon>Paenibacillus</taxon>
    </lineage>
</organism>
<evidence type="ECO:0000313" key="3">
    <source>
        <dbReference type="Proteomes" id="UP001285921"/>
    </source>
</evidence>
<gene>
    <name evidence="2" type="ORF">PghCCS26_17890</name>
</gene>
<keyword evidence="3" id="KW-1185">Reference proteome</keyword>
<dbReference type="EMBL" id="BTCL01000004">
    <property type="protein sequence ID" value="GMK44661.1"/>
    <property type="molecule type" value="Genomic_DNA"/>
</dbReference>
<evidence type="ECO:0000313" key="2">
    <source>
        <dbReference type="EMBL" id="GMK44661.1"/>
    </source>
</evidence>
<protein>
    <recommendedName>
        <fullName evidence="1">NAD(P)-binding domain-containing protein</fullName>
    </recommendedName>
</protein>